<dbReference type="GO" id="GO:0006352">
    <property type="term" value="P:DNA-templated transcription initiation"/>
    <property type="evidence" value="ECO:0007669"/>
    <property type="project" value="InterPro"/>
</dbReference>
<dbReference type="InterPro" id="IPR036388">
    <property type="entry name" value="WH-like_DNA-bd_sf"/>
</dbReference>
<dbReference type="InterPro" id="IPR013324">
    <property type="entry name" value="RNA_pol_sigma_r3/r4-like"/>
</dbReference>
<dbReference type="SUPFAM" id="SSF88946">
    <property type="entry name" value="Sigma2 domain of RNA polymerase sigma factors"/>
    <property type="match status" value="1"/>
</dbReference>
<gene>
    <name evidence="4" type="ORF">FEE95_05670</name>
</gene>
<evidence type="ECO:0000259" key="2">
    <source>
        <dbReference type="Pfam" id="PF08281"/>
    </source>
</evidence>
<protein>
    <submittedName>
        <fullName evidence="4">Sigma-70 family RNA polymerase sigma factor</fullName>
    </submittedName>
</protein>
<dbReference type="GO" id="GO:0003677">
    <property type="term" value="F:DNA binding"/>
    <property type="evidence" value="ECO:0007669"/>
    <property type="project" value="InterPro"/>
</dbReference>
<dbReference type="InterPro" id="IPR007627">
    <property type="entry name" value="RNA_pol_sigma70_r2"/>
</dbReference>
<dbReference type="AlphaFoldDB" id="A0A5S3PVE6"/>
<reference evidence="4 5" key="1">
    <citation type="submission" date="2019-05" db="EMBL/GenBank/DDBJ databases">
        <authorList>
            <person name="Zhang J.-Y."/>
            <person name="Feg X."/>
            <person name="Du Z.-J."/>
        </authorList>
    </citation>
    <scope>NUCLEOTIDE SEQUENCE [LARGE SCALE GENOMIC DNA]</scope>
    <source>
        <strain evidence="4 5">RZ26</strain>
    </source>
</reference>
<evidence type="ECO:0000313" key="5">
    <source>
        <dbReference type="Proteomes" id="UP000310314"/>
    </source>
</evidence>
<comment type="caution">
    <text evidence="4">The sequence shown here is derived from an EMBL/GenBank/DDBJ whole genome shotgun (WGS) entry which is preliminary data.</text>
</comment>
<dbReference type="NCBIfam" id="TIGR02937">
    <property type="entry name" value="sigma70-ECF"/>
    <property type="match status" value="1"/>
</dbReference>
<dbReference type="OrthoDB" id="9780299at2"/>
<dbReference type="RefSeq" id="WP_138656853.1">
    <property type="nucleotide sequence ID" value="NZ_VATY01000001.1"/>
</dbReference>
<sequence>MEHKIVDHLFRHHYGKMVAILTRFFGLSHIETIEDAVQDTFVKATLKWRKQLPDNPEAWLTKVAKNRTIDLLRSIKAEKQRVDKIANGASAIQLNELFLEHEIEDSQLRMIFVACHPSLKPKEQIAFALKTISGFSTKEIAAALLTKEDTITKRLNRAKKAIVKNNIQFDFPSPNEVQDRLARVMEVVYLTFNEGFHSTNKENLIREDLCGEAIRLCKLLLKKEKFRSGSLYALFALQCFHASRLESKTNDANEIVDIREQDRKKWFFPLIQMGNSAMNKAMDYEDVSIYHYEAAIAAEHIKAKTFVETNWEKILKWYTELQKLQPSTFNLLNMAIVNLQLSNFEVVKDILETLPIEDLEQRAYLFYGCYAEYYAKRGDFVLAISYLETAISKTSNRLEISYLIKKKLQLELQASK</sequence>
<dbReference type="Pfam" id="PF20239">
    <property type="entry name" value="DUF6596"/>
    <property type="match status" value="1"/>
</dbReference>
<dbReference type="Pfam" id="PF04542">
    <property type="entry name" value="Sigma70_r2"/>
    <property type="match status" value="1"/>
</dbReference>
<dbReference type="InterPro" id="IPR014284">
    <property type="entry name" value="RNA_pol_sigma-70_dom"/>
</dbReference>
<dbReference type="InterPro" id="IPR046531">
    <property type="entry name" value="DUF6596"/>
</dbReference>
<evidence type="ECO:0000313" key="4">
    <source>
        <dbReference type="EMBL" id="TMM58920.1"/>
    </source>
</evidence>
<dbReference type="PANTHER" id="PTHR47756:SF2">
    <property type="entry name" value="BLL6612 PROTEIN"/>
    <property type="match status" value="1"/>
</dbReference>
<feature type="domain" description="RNA polymerase sigma-70 region 2" evidence="1">
    <location>
        <begin position="9"/>
        <end position="74"/>
    </location>
</feature>
<dbReference type="InterPro" id="IPR013325">
    <property type="entry name" value="RNA_pol_sigma_r2"/>
</dbReference>
<dbReference type="GO" id="GO:0016987">
    <property type="term" value="F:sigma factor activity"/>
    <property type="evidence" value="ECO:0007669"/>
    <property type="project" value="InterPro"/>
</dbReference>
<evidence type="ECO:0000259" key="1">
    <source>
        <dbReference type="Pfam" id="PF04542"/>
    </source>
</evidence>
<feature type="domain" description="DUF6596" evidence="3">
    <location>
        <begin position="180"/>
        <end position="282"/>
    </location>
</feature>
<dbReference type="Proteomes" id="UP000310314">
    <property type="component" value="Unassembled WGS sequence"/>
</dbReference>
<organism evidence="4 5">
    <name type="scientific">Maribacter algarum</name>
    <name type="common">ex Zhang et al. 2020</name>
    <dbReference type="NCBI Taxonomy" id="2578118"/>
    <lineage>
        <taxon>Bacteria</taxon>
        <taxon>Pseudomonadati</taxon>
        <taxon>Bacteroidota</taxon>
        <taxon>Flavobacteriia</taxon>
        <taxon>Flavobacteriales</taxon>
        <taxon>Flavobacteriaceae</taxon>
        <taxon>Maribacter</taxon>
    </lineage>
</organism>
<dbReference type="Gene3D" id="1.10.1740.10">
    <property type="match status" value="1"/>
</dbReference>
<dbReference type="PANTHER" id="PTHR47756">
    <property type="entry name" value="BLL6612 PROTEIN-RELATED"/>
    <property type="match status" value="1"/>
</dbReference>
<dbReference type="SUPFAM" id="SSF88659">
    <property type="entry name" value="Sigma3 and sigma4 domains of RNA polymerase sigma factors"/>
    <property type="match status" value="1"/>
</dbReference>
<evidence type="ECO:0000259" key="3">
    <source>
        <dbReference type="Pfam" id="PF20239"/>
    </source>
</evidence>
<name>A0A5S3PVE6_9FLAO</name>
<proteinExistence type="predicted"/>
<accession>A0A5S3PVE6</accession>
<dbReference type="Pfam" id="PF08281">
    <property type="entry name" value="Sigma70_r4_2"/>
    <property type="match status" value="1"/>
</dbReference>
<feature type="domain" description="RNA polymerase sigma factor 70 region 4 type 2" evidence="2">
    <location>
        <begin position="110"/>
        <end position="162"/>
    </location>
</feature>
<dbReference type="InterPro" id="IPR013249">
    <property type="entry name" value="RNA_pol_sigma70_r4_t2"/>
</dbReference>
<keyword evidence="5" id="KW-1185">Reference proteome</keyword>
<dbReference type="EMBL" id="VATY01000001">
    <property type="protein sequence ID" value="TMM58920.1"/>
    <property type="molecule type" value="Genomic_DNA"/>
</dbReference>
<dbReference type="Gene3D" id="1.10.10.10">
    <property type="entry name" value="Winged helix-like DNA-binding domain superfamily/Winged helix DNA-binding domain"/>
    <property type="match status" value="1"/>
</dbReference>